<dbReference type="PROSITE" id="PS50994">
    <property type="entry name" value="INTEGRASE"/>
    <property type="match status" value="1"/>
</dbReference>
<proteinExistence type="predicted"/>
<dbReference type="Pfam" id="PF05585">
    <property type="entry name" value="DUF1758"/>
    <property type="match status" value="1"/>
</dbReference>
<evidence type="ECO:0000259" key="1">
    <source>
        <dbReference type="PROSITE" id="PS50994"/>
    </source>
</evidence>
<evidence type="ECO:0000313" key="2">
    <source>
        <dbReference type="EMBL" id="GMT28539.1"/>
    </source>
</evidence>
<evidence type="ECO:0000313" key="3">
    <source>
        <dbReference type="Proteomes" id="UP001432322"/>
    </source>
</evidence>
<dbReference type="InterPro" id="IPR012337">
    <property type="entry name" value="RNaseH-like_sf"/>
</dbReference>
<feature type="non-terminal residue" evidence="2">
    <location>
        <position position="942"/>
    </location>
</feature>
<dbReference type="GO" id="GO:0015074">
    <property type="term" value="P:DNA integration"/>
    <property type="evidence" value="ECO:0007669"/>
    <property type="project" value="InterPro"/>
</dbReference>
<reference evidence="2" key="1">
    <citation type="submission" date="2023-10" db="EMBL/GenBank/DDBJ databases">
        <title>Genome assembly of Pristionchus species.</title>
        <authorList>
            <person name="Yoshida K."/>
            <person name="Sommer R.J."/>
        </authorList>
    </citation>
    <scope>NUCLEOTIDE SEQUENCE</scope>
    <source>
        <strain evidence="2">RS5133</strain>
    </source>
</reference>
<name>A0AAV5WFD6_9BILA</name>
<dbReference type="InterPro" id="IPR001584">
    <property type="entry name" value="Integrase_cat-core"/>
</dbReference>
<dbReference type="InterPro" id="IPR040676">
    <property type="entry name" value="DUF5641"/>
</dbReference>
<dbReference type="AlphaFoldDB" id="A0AAV5WFD6"/>
<sequence>LKEIPAVLLCITVYVSHPEHPDKEIPITAMFDCGSNVSYLLDSVADDLQLFRTSAGVSTVHTYGKKEGVLRESDYCRIALKQADGSRRLLRTKSSKYICTNVPWMEFGEEKELVRRDSSPQILVGMDVLPALFLYSGFSIRLLEDGHQVMESRLGPIICQSATPEIAMTEIINAAVEELPAHNSPQDISDVLTKFWDLDTIGITDSPKDDDESRCLQLFKESIRYDSVEHRFYCALPFKVEPSDLPSNFGVYVDNVFHGATNADEAKRAFYDLRKLFGIASMNLREWTSNCPEFNRFVEELKLGVDDFKNAKVLGMHWNTVEDVFSIPPIKVPNVPHWTRRAILKFIASIFDPMGRKKLPVFIANRVKKICELSHATIFKHIDGESNPADCGSRGITAEELASHPLWWTGPPFWKESEEKWPEKMILPATSTEISNAIMEENEIVASLVDSTRFSRWIRLLRTMMFVLIFITRFSKDLKKKFGSTRTSLLIWSEIILFRQAQRDFPPTSTIERQLRLFICPKTGLWRCRGRISTADLPEDTKFPIYLPRESRITRLFILYVHESLNHAGYGHTLIGCRERVWIPKGRAAVRSTLEECRLCKRKKAKPFALPEFPSLPSVRTTVPDYPFQHIGMDFAGPWKCKVSEGVVKVWILLITCLNTRAVYLDVVPDQSTRTLLSRIRRFIASHGAPTSVLCDNATSFHALNEAQQALKTPDVSNDLLDYCSNQKMEFHFTVPLSPWQGGTYERLVGVVKNALRSTIGRSSMLMEDFITLLKDVEAIVNSRPLTYASEDLQPIRPVDFLRPHVRLSLPRVDGEEDDSSEDPDWMTNRSTADVVTATWKATLHRINSFWTRWKKEYLVNLREVYTREHPHPRSTSTRFPEKGEIVIIDDELDRGQWKLAEVIDSRDDYNRSATVRLASGSTLTRPNSKLYAMELRGIVRP</sequence>
<dbReference type="Gene3D" id="3.30.420.10">
    <property type="entry name" value="Ribonuclease H-like superfamily/Ribonuclease H"/>
    <property type="match status" value="1"/>
</dbReference>
<protein>
    <recommendedName>
        <fullName evidence="1">Integrase catalytic domain-containing protein</fullName>
    </recommendedName>
</protein>
<dbReference type="InterPro" id="IPR008737">
    <property type="entry name" value="DUF1758"/>
</dbReference>
<dbReference type="Pfam" id="PF18701">
    <property type="entry name" value="DUF5641"/>
    <property type="match status" value="1"/>
</dbReference>
<dbReference type="EMBL" id="BTSY01000005">
    <property type="protein sequence ID" value="GMT28539.1"/>
    <property type="molecule type" value="Genomic_DNA"/>
</dbReference>
<dbReference type="InterPro" id="IPR041588">
    <property type="entry name" value="Integrase_H2C2"/>
</dbReference>
<dbReference type="InterPro" id="IPR036397">
    <property type="entry name" value="RNaseH_sf"/>
</dbReference>
<comment type="caution">
    <text evidence="2">The sequence shown here is derived from an EMBL/GenBank/DDBJ whole genome shotgun (WGS) entry which is preliminary data.</text>
</comment>
<keyword evidence="3" id="KW-1185">Reference proteome</keyword>
<accession>A0AAV5WFD6</accession>
<dbReference type="GO" id="GO:0003676">
    <property type="term" value="F:nucleic acid binding"/>
    <property type="evidence" value="ECO:0007669"/>
    <property type="project" value="InterPro"/>
</dbReference>
<organism evidence="2 3">
    <name type="scientific">Pristionchus fissidentatus</name>
    <dbReference type="NCBI Taxonomy" id="1538716"/>
    <lineage>
        <taxon>Eukaryota</taxon>
        <taxon>Metazoa</taxon>
        <taxon>Ecdysozoa</taxon>
        <taxon>Nematoda</taxon>
        <taxon>Chromadorea</taxon>
        <taxon>Rhabditida</taxon>
        <taxon>Rhabditina</taxon>
        <taxon>Diplogasteromorpha</taxon>
        <taxon>Diplogasteroidea</taxon>
        <taxon>Neodiplogasteridae</taxon>
        <taxon>Pristionchus</taxon>
    </lineage>
</organism>
<dbReference type="PANTHER" id="PTHR47331">
    <property type="entry name" value="PHD-TYPE DOMAIN-CONTAINING PROTEIN"/>
    <property type="match status" value="1"/>
</dbReference>
<feature type="domain" description="Integrase catalytic" evidence="1">
    <location>
        <begin position="623"/>
        <end position="806"/>
    </location>
</feature>
<dbReference type="Pfam" id="PF17921">
    <property type="entry name" value="Integrase_H2C2"/>
    <property type="match status" value="1"/>
</dbReference>
<dbReference type="SUPFAM" id="SSF53098">
    <property type="entry name" value="Ribonuclease H-like"/>
    <property type="match status" value="1"/>
</dbReference>
<dbReference type="Proteomes" id="UP001432322">
    <property type="component" value="Unassembled WGS sequence"/>
</dbReference>
<gene>
    <name evidence="2" type="ORF">PFISCL1PPCAC_19836</name>
</gene>
<feature type="non-terminal residue" evidence="2">
    <location>
        <position position="1"/>
    </location>
</feature>